<evidence type="ECO:0008006" key="4">
    <source>
        <dbReference type="Google" id="ProtNLM"/>
    </source>
</evidence>
<accession>A0A397W6J1</accession>
<evidence type="ECO:0000256" key="1">
    <source>
        <dbReference type="SAM" id="SignalP"/>
    </source>
</evidence>
<evidence type="ECO:0000313" key="2">
    <source>
        <dbReference type="EMBL" id="RIB28949.1"/>
    </source>
</evidence>
<dbReference type="SUPFAM" id="SSF117281">
    <property type="entry name" value="Kelch motif"/>
    <property type="match status" value="1"/>
</dbReference>
<feature type="signal peptide" evidence="1">
    <location>
        <begin position="1"/>
        <end position="23"/>
    </location>
</feature>
<proteinExistence type="predicted"/>
<comment type="caution">
    <text evidence="2">The sequence shown here is derived from an EMBL/GenBank/DDBJ whole genome shotgun (WGS) entry which is preliminary data.</text>
</comment>
<feature type="chain" id="PRO_5017258615" description="Galactose oxidase" evidence="1">
    <location>
        <begin position="24"/>
        <end position="143"/>
    </location>
</feature>
<sequence>MNSFRTLLYSLIVISLTLTNVKCYIPDPRTGQASVLVGSNLYFFGGNRSPYTDQFIDQVLYLNLSSSFNTLSPPWSQIATSPIPTSLYFPFPCLSTDGSTIYLVEYHNQIHQFLCFHPHIHMHLISIIYNGQLQISTILIIHF</sequence>
<dbReference type="InterPro" id="IPR015915">
    <property type="entry name" value="Kelch-typ_b-propeller"/>
</dbReference>
<dbReference type="Proteomes" id="UP000266673">
    <property type="component" value="Unassembled WGS sequence"/>
</dbReference>
<keyword evidence="3" id="KW-1185">Reference proteome</keyword>
<dbReference type="OrthoDB" id="45365at2759"/>
<gene>
    <name evidence="2" type="ORF">C2G38_1314000</name>
</gene>
<keyword evidence="1" id="KW-0732">Signal</keyword>
<evidence type="ECO:0000313" key="3">
    <source>
        <dbReference type="Proteomes" id="UP000266673"/>
    </source>
</evidence>
<dbReference type="Gene3D" id="2.120.10.80">
    <property type="entry name" value="Kelch-type beta propeller"/>
    <property type="match status" value="1"/>
</dbReference>
<reference evidence="2 3" key="1">
    <citation type="submission" date="2018-06" db="EMBL/GenBank/DDBJ databases">
        <title>Comparative genomics reveals the genomic features of Rhizophagus irregularis, R. cerebriforme, R. diaphanum and Gigaspora rosea, and their symbiotic lifestyle signature.</title>
        <authorList>
            <person name="Morin E."/>
            <person name="San Clemente H."/>
            <person name="Chen E.C.H."/>
            <person name="De La Providencia I."/>
            <person name="Hainaut M."/>
            <person name="Kuo A."/>
            <person name="Kohler A."/>
            <person name="Murat C."/>
            <person name="Tang N."/>
            <person name="Roy S."/>
            <person name="Loubradou J."/>
            <person name="Henrissat B."/>
            <person name="Grigoriev I.V."/>
            <person name="Corradi N."/>
            <person name="Roux C."/>
            <person name="Martin F.M."/>
        </authorList>
    </citation>
    <scope>NUCLEOTIDE SEQUENCE [LARGE SCALE GENOMIC DNA]</scope>
    <source>
        <strain evidence="2 3">DAOM 194757</strain>
    </source>
</reference>
<organism evidence="2 3">
    <name type="scientific">Gigaspora rosea</name>
    <dbReference type="NCBI Taxonomy" id="44941"/>
    <lineage>
        <taxon>Eukaryota</taxon>
        <taxon>Fungi</taxon>
        <taxon>Fungi incertae sedis</taxon>
        <taxon>Mucoromycota</taxon>
        <taxon>Glomeromycotina</taxon>
        <taxon>Glomeromycetes</taxon>
        <taxon>Diversisporales</taxon>
        <taxon>Gigasporaceae</taxon>
        <taxon>Gigaspora</taxon>
    </lineage>
</organism>
<name>A0A397W6J1_9GLOM</name>
<protein>
    <recommendedName>
        <fullName evidence="4">Galactose oxidase</fullName>
    </recommendedName>
</protein>
<dbReference type="AlphaFoldDB" id="A0A397W6J1"/>
<dbReference type="EMBL" id="QKWP01000051">
    <property type="protein sequence ID" value="RIB28949.1"/>
    <property type="molecule type" value="Genomic_DNA"/>
</dbReference>